<dbReference type="Proteomes" id="UP000494165">
    <property type="component" value="Unassembled WGS sequence"/>
</dbReference>
<evidence type="ECO:0000256" key="1">
    <source>
        <dbReference type="ARBA" id="ARBA00005310"/>
    </source>
</evidence>
<dbReference type="OrthoDB" id="659at2759"/>
<keyword evidence="5" id="KW-1185">Reference proteome</keyword>
<proteinExistence type="inferred from homology"/>
<dbReference type="GO" id="GO:0120147">
    <property type="term" value="F:formylglycine-generating oxidase activity"/>
    <property type="evidence" value="ECO:0007669"/>
    <property type="project" value="TreeGrafter"/>
</dbReference>
<dbReference type="Gene3D" id="3.90.1580.10">
    <property type="entry name" value="paralog of FGE (formylglycine-generating enzyme)"/>
    <property type="match status" value="1"/>
</dbReference>
<dbReference type="GO" id="GO:0005783">
    <property type="term" value="C:endoplasmic reticulum"/>
    <property type="evidence" value="ECO:0007669"/>
    <property type="project" value="TreeGrafter"/>
</dbReference>
<dbReference type="EMBL" id="CADEPI010000234">
    <property type="protein sequence ID" value="CAB3381438.1"/>
    <property type="molecule type" value="Genomic_DNA"/>
</dbReference>
<dbReference type="PANTHER" id="PTHR23150">
    <property type="entry name" value="SULFATASE MODIFYING FACTOR 1, 2"/>
    <property type="match status" value="1"/>
</dbReference>
<protein>
    <recommendedName>
        <fullName evidence="3">Sulfatase-modifying factor enzyme-like domain-containing protein</fullName>
    </recommendedName>
</protein>
<feature type="domain" description="Sulfatase-modifying factor enzyme-like" evidence="3">
    <location>
        <begin position="110"/>
        <end position="378"/>
    </location>
</feature>
<evidence type="ECO:0000256" key="2">
    <source>
        <dbReference type="SAM" id="MobiDB-lite"/>
    </source>
</evidence>
<dbReference type="InterPro" id="IPR016187">
    <property type="entry name" value="CTDL_fold"/>
</dbReference>
<comment type="similarity">
    <text evidence="1">Belongs to the sulfatase-modifying factor family.</text>
</comment>
<dbReference type="InterPro" id="IPR051043">
    <property type="entry name" value="Sulfatase_Mod_Factor_Kinase"/>
</dbReference>
<feature type="region of interest" description="Disordered" evidence="2">
    <location>
        <begin position="361"/>
        <end position="394"/>
    </location>
</feature>
<gene>
    <name evidence="4" type="ORF">CLODIP_2_CD10623</name>
</gene>
<feature type="compositionally biased region" description="Polar residues" evidence="2">
    <location>
        <begin position="361"/>
        <end position="371"/>
    </location>
</feature>
<dbReference type="Pfam" id="PF03781">
    <property type="entry name" value="FGE-sulfatase"/>
    <property type="match status" value="1"/>
</dbReference>
<dbReference type="InterPro" id="IPR042095">
    <property type="entry name" value="SUMF_sf"/>
</dbReference>
<name>A0A8S1DGE4_9INSE</name>
<dbReference type="SUPFAM" id="SSF56436">
    <property type="entry name" value="C-type lectin-like"/>
    <property type="match status" value="1"/>
</dbReference>
<sequence length="394" mass="44073">MTNQEWIEIVKPETGTHDWRELTRAAQLNSFCSAAPAGATQIMLFMRPITFALVSLTALLGVGGDSESSCGCGSATSRGGQCPLESTDTTETPADEPSHLAERALLLNPTVMVPAGLFQMGTDKPVFVADGEGPARNVSLVSFRLHSREVSNSEFELFVQDTGYKTEAEKFGTSFVFEKFVSQTVKENERPLAVAAAPWWLSIKGADWRHPFDAESSIKDLMDHPVVHVSWNDAKAFCQWLDMRLPTEAEWEMACKAGLHNRLFSWGNNPMPKGQHRMNIWQGEFPHTNTGEDGFEGTCPVDEFPENKFGLKNMLGNVWEWTEDWWTVPHRDLPKMDKVKKGGSFLCHKSYCYRYRCDARSQNTPDSSASNLGFRCARDDNGNSAQDNETKDEL</sequence>
<evidence type="ECO:0000313" key="5">
    <source>
        <dbReference type="Proteomes" id="UP000494165"/>
    </source>
</evidence>
<evidence type="ECO:0000259" key="3">
    <source>
        <dbReference type="Pfam" id="PF03781"/>
    </source>
</evidence>
<feature type="compositionally biased region" description="Polar residues" evidence="2">
    <location>
        <begin position="75"/>
        <end position="92"/>
    </location>
</feature>
<organism evidence="4 5">
    <name type="scientific">Cloeon dipterum</name>
    <dbReference type="NCBI Taxonomy" id="197152"/>
    <lineage>
        <taxon>Eukaryota</taxon>
        <taxon>Metazoa</taxon>
        <taxon>Ecdysozoa</taxon>
        <taxon>Arthropoda</taxon>
        <taxon>Hexapoda</taxon>
        <taxon>Insecta</taxon>
        <taxon>Pterygota</taxon>
        <taxon>Palaeoptera</taxon>
        <taxon>Ephemeroptera</taxon>
        <taxon>Pisciforma</taxon>
        <taxon>Baetidae</taxon>
        <taxon>Cloeon</taxon>
    </lineage>
</organism>
<comment type="caution">
    <text evidence="4">The sequence shown here is derived from an EMBL/GenBank/DDBJ whole genome shotgun (WGS) entry which is preliminary data.</text>
</comment>
<feature type="region of interest" description="Disordered" evidence="2">
    <location>
        <begin position="70"/>
        <end position="95"/>
    </location>
</feature>
<dbReference type="AlphaFoldDB" id="A0A8S1DGE4"/>
<dbReference type="InterPro" id="IPR005532">
    <property type="entry name" value="SUMF_dom"/>
</dbReference>
<evidence type="ECO:0000313" key="4">
    <source>
        <dbReference type="EMBL" id="CAB3381438.1"/>
    </source>
</evidence>
<accession>A0A8S1DGE4</accession>
<dbReference type="PANTHER" id="PTHR23150:SF19">
    <property type="entry name" value="FORMYLGLYCINE-GENERATING ENZYME"/>
    <property type="match status" value="1"/>
</dbReference>
<reference evidence="4 5" key="1">
    <citation type="submission" date="2020-04" db="EMBL/GenBank/DDBJ databases">
        <authorList>
            <person name="Alioto T."/>
            <person name="Alioto T."/>
            <person name="Gomez Garrido J."/>
        </authorList>
    </citation>
    <scope>NUCLEOTIDE SEQUENCE [LARGE SCALE GENOMIC DNA]</scope>
</reference>